<dbReference type="Pfam" id="PF13372">
    <property type="entry name" value="Alginate_exp"/>
    <property type="match status" value="1"/>
</dbReference>
<dbReference type="OrthoDB" id="9789168at2"/>
<keyword evidence="3" id="KW-1185">Reference proteome</keyword>
<dbReference type="eggNOG" id="COG3637">
    <property type="taxonomic scope" value="Bacteria"/>
</dbReference>
<dbReference type="InterPro" id="IPR025388">
    <property type="entry name" value="Alginate_export_dom"/>
</dbReference>
<reference evidence="3" key="1">
    <citation type="journal article" date="2013" name="BMC Microbiol.">
        <title>Taxonomy and evolution of bacteriochlorophyll a-containing members of the OM60/NOR5 clade of marine gammaproteobacteria: description of Luminiphilus syltensis gen. nov., sp. nov., reclassification of Haliea rubra as Pseudohaliea rubra gen. nov., comb. nov., and emendation of Chromatocurvus halotolerans.</title>
        <authorList>
            <person name="Spring S."/>
            <person name="Riedel T."/>
            <person name="Sproer C."/>
            <person name="Yan S."/>
            <person name="Harder J."/>
            <person name="Fuchs B.M."/>
        </authorList>
    </citation>
    <scope>NUCLEOTIDE SEQUENCE [LARGE SCALE GENOMIC DNA]</scope>
    <source>
        <strain evidence="3">NOR51-B</strain>
    </source>
</reference>
<protein>
    <recommendedName>
        <fullName evidence="1">Alginate export domain-containing protein</fullName>
    </recommendedName>
</protein>
<organism evidence="2 3">
    <name type="scientific">Luminiphilus syltensis NOR5-1B</name>
    <dbReference type="NCBI Taxonomy" id="565045"/>
    <lineage>
        <taxon>Bacteria</taxon>
        <taxon>Pseudomonadati</taxon>
        <taxon>Pseudomonadota</taxon>
        <taxon>Gammaproteobacteria</taxon>
        <taxon>Cellvibrionales</taxon>
        <taxon>Halieaceae</taxon>
        <taxon>Luminiphilus</taxon>
    </lineage>
</organism>
<dbReference type="InterPro" id="IPR053728">
    <property type="entry name" value="Alginate_Permeability_Chnl"/>
</dbReference>
<evidence type="ECO:0000313" key="2">
    <source>
        <dbReference type="EMBL" id="EED34136.1"/>
    </source>
</evidence>
<gene>
    <name evidence="2" type="ORF">NOR51B_73</name>
</gene>
<evidence type="ECO:0000313" key="3">
    <source>
        <dbReference type="Proteomes" id="UP000004699"/>
    </source>
</evidence>
<dbReference type="STRING" id="565045.NOR51B_73"/>
<name>B8KXF6_9GAMM</name>
<dbReference type="AlphaFoldDB" id="B8KXF6"/>
<dbReference type="HOGENOM" id="CLU_040635_0_0_6"/>
<proteinExistence type="predicted"/>
<dbReference type="Gene3D" id="2.40.160.100">
    <property type="match status" value="1"/>
</dbReference>
<dbReference type="EMBL" id="DS999411">
    <property type="protein sequence ID" value="EED34136.1"/>
    <property type="molecule type" value="Genomic_DNA"/>
</dbReference>
<evidence type="ECO:0000259" key="1">
    <source>
        <dbReference type="Pfam" id="PF13372"/>
    </source>
</evidence>
<sequence>MLYQSILFLLDQPRFRLIAAVLTLTGIASSTTAETIDFSGSYRLRYESLHNGPRPDSPESDELLVSRLFAQVKFEHESLIGLFEIQDSRAWLASTGTPLGTDDVNALEPLQAWIGWRGTADFPLQVIAGRMTKQLSTRRLVARNRFRNTSNSFSGIDAEWSGDRWRVNGFFLRPVQREPQDRRELERNRARVDETSSGQVFWGFELAPAQEPSWSIHLLGLEEEDRDGFPTRDRDLVTFGAQYNTVFASNGGWHHAGEVAIQTGRSRASLDSEDRNDLDHTAWFAHGELGFTWNTPWNPRVTLSMDYGTGDRDPTDNKTERFDTLFGARRFEYGPSGIYAVQARSNIVSPELRWTAMKGPFELMAAWRSFWLEQPLDTHAGTGFRQKGDTRDRWVGHQVEGRVRYSINRHWQLESGAVHLDKGPVLGSDAFAQGGRDAVYIYLQTHWRW</sequence>
<accession>B8KXF6</accession>
<dbReference type="Proteomes" id="UP000004699">
    <property type="component" value="Unassembled WGS sequence"/>
</dbReference>
<dbReference type="RefSeq" id="WP_009018884.1">
    <property type="nucleotide sequence ID" value="NZ_DS999411.1"/>
</dbReference>
<feature type="domain" description="Alginate export" evidence="1">
    <location>
        <begin position="36"/>
        <end position="428"/>
    </location>
</feature>